<dbReference type="InterPro" id="IPR006140">
    <property type="entry name" value="D-isomer_DH_NAD-bd"/>
</dbReference>
<protein>
    <recommendedName>
        <fullName evidence="3">Glyoxylate reductase/hydroxypyruvate reductase</fullName>
    </recommendedName>
</protein>
<dbReference type="GO" id="GO:0016618">
    <property type="term" value="F:hydroxypyruvate reductase [NAD(P)H] activity"/>
    <property type="evidence" value="ECO:0007669"/>
    <property type="project" value="TreeGrafter"/>
</dbReference>
<dbReference type="Gene3D" id="3.40.50.720">
    <property type="entry name" value="NAD(P)-binding Rossmann-like Domain"/>
    <property type="match status" value="2"/>
</dbReference>
<dbReference type="CDD" id="cd05301">
    <property type="entry name" value="GDH"/>
    <property type="match status" value="1"/>
</dbReference>
<evidence type="ECO:0000259" key="5">
    <source>
        <dbReference type="Pfam" id="PF00389"/>
    </source>
</evidence>
<comment type="caution">
    <text evidence="7">The sequence shown here is derived from an EMBL/GenBank/DDBJ whole genome shotgun (WGS) entry which is preliminary data.</text>
</comment>
<dbReference type="Pfam" id="PF00389">
    <property type="entry name" value="2-Hacid_dh"/>
    <property type="match status" value="1"/>
</dbReference>
<dbReference type="PANTHER" id="PTHR10996">
    <property type="entry name" value="2-HYDROXYACID DEHYDROGENASE-RELATED"/>
    <property type="match status" value="1"/>
</dbReference>
<name>A0AAV3AP40_PYXAD</name>
<dbReference type="InterPro" id="IPR036291">
    <property type="entry name" value="NAD(P)-bd_dom_sf"/>
</dbReference>
<evidence type="ECO:0000259" key="6">
    <source>
        <dbReference type="Pfam" id="PF02826"/>
    </source>
</evidence>
<dbReference type="InterPro" id="IPR050223">
    <property type="entry name" value="D-isomer_2-hydroxyacid_DH"/>
</dbReference>
<organism evidence="7 8">
    <name type="scientific">Pyxicephalus adspersus</name>
    <name type="common">African bullfrog</name>
    <dbReference type="NCBI Taxonomy" id="30357"/>
    <lineage>
        <taxon>Eukaryota</taxon>
        <taxon>Metazoa</taxon>
        <taxon>Chordata</taxon>
        <taxon>Craniata</taxon>
        <taxon>Vertebrata</taxon>
        <taxon>Euteleostomi</taxon>
        <taxon>Amphibia</taxon>
        <taxon>Batrachia</taxon>
        <taxon>Anura</taxon>
        <taxon>Neobatrachia</taxon>
        <taxon>Ranoidea</taxon>
        <taxon>Pyxicephalidae</taxon>
        <taxon>Pyxicephalinae</taxon>
        <taxon>Pyxicephalus</taxon>
    </lineage>
</organism>
<dbReference type="GO" id="GO:0030267">
    <property type="term" value="F:glyoxylate reductase (NADPH) activity"/>
    <property type="evidence" value="ECO:0007669"/>
    <property type="project" value="TreeGrafter"/>
</dbReference>
<evidence type="ECO:0000313" key="7">
    <source>
        <dbReference type="EMBL" id="DBA24487.1"/>
    </source>
</evidence>
<gene>
    <name evidence="7" type="ORF">GDO54_012133</name>
</gene>
<dbReference type="InterPro" id="IPR029752">
    <property type="entry name" value="D-isomer_DH_CS1"/>
</dbReference>
<evidence type="ECO:0000256" key="4">
    <source>
        <dbReference type="RuleBase" id="RU003719"/>
    </source>
</evidence>
<evidence type="ECO:0000256" key="3">
    <source>
        <dbReference type="ARBA" id="ARBA00073306"/>
    </source>
</evidence>
<reference evidence="7" key="1">
    <citation type="thesis" date="2020" institute="ProQuest LLC" country="789 East Eisenhower Parkway, Ann Arbor, MI, USA">
        <title>Comparative Genomics and Chromosome Evolution.</title>
        <authorList>
            <person name="Mudd A.B."/>
        </authorList>
    </citation>
    <scope>NUCLEOTIDE SEQUENCE</scope>
    <source>
        <strain evidence="7">1538</strain>
        <tissue evidence="7">Blood</tissue>
    </source>
</reference>
<dbReference type="GO" id="GO:0051287">
    <property type="term" value="F:NAD binding"/>
    <property type="evidence" value="ECO:0007669"/>
    <property type="project" value="InterPro"/>
</dbReference>
<dbReference type="EMBL" id="DYDO01000005">
    <property type="protein sequence ID" value="DBA24487.1"/>
    <property type="molecule type" value="Genomic_DNA"/>
</dbReference>
<dbReference type="AlphaFoldDB" id="A0AAV3AP40"/>
<evidence type="ECO:0000313" key="8">
    <source>
        <dbReference type="Proteomes" id="UP001181693"/>
    </source>
</evidence>
<proteinExistence type="inferred from homology"/>
<dbReference type="GO" id="GO:0005829">
    <property type="term" value="C:cytosol"/>
    <property type="evidence" value="ECO:0007669"/>
    <property type="project" value="TreeGrafter"/>
</dbReference>
<dbReference type="SUPFAM" id="SSF52283">
    <property type="entry name" value="Formate/glycerate dehydrogenase catalytic domain-like"/>
    <property type="match status" value="1"/>
</dbReference>
<dbReference type="Pfam" id="PF02826">
    <property type="entry name" value="2-Hacid_dh_C"/>
    <property type="match status" value="1"/>
</dbReference>
<comment type="similarity">
    <text evidence="1 4">Belongs to the D-isomer specific 2-hydroxyacid dehydrogenase family.</text>
</comment>
<dbReference type="PANTHER" id="PTHR10996:SF257">
    <property type="entry name" value="GLYOXYLATE REDUCTASE 1"/>
    <property type="match status" value="1"/>
</dbReference>
<sequence>MYSSLERTQHIWIQICDKMNASKELPLVLVEEIGGSYGVMEEHVDHLKERFTLITMKELKEKKENIAENIVGIFNWANKPDVDEEILKSLPKLKVIASAGAGVDHLNLKMISSYGVKVANTPNAVTNPTADLAMTLLLVSARSFLEGHKIAMSPDTDHFEANWVSLGDITGTTLGIIGMGRIGYKIAQRAKAFEMKILYHNRRQRLEEEKSVGATYCENLADLLQQSDYVMLVVNLSPQTEKLIGRKEFKLMKPSATFINVSRGPVVDQDALVEALIEGEIKAAALDVTYPEPLPRKHPLLKLNNVILTPHMGSATHKVRRSMMEDMVQSLIDGVNGFPVSNEVTAK</sequence>
<dbReference type="PROSITE" id="PS00065">
    <property type="entry name" value="D_2_HYDROXYACID_DH_1"/>
    <property type="match status" value="1"/>
</dbReference>
<feature type="domain" description="D-isomer specific 2-hydroxyacid dehydrogenase catalytic" evidence="5">
    <location>
        <begin position="40"/>
        <end position="344"/>
    </location>
</feature>
<accession>A0AAV3AP40</accession>
<dbReference type="InterPro" id="IPR006139">
    <property type="entry name" value="D-isomer_2_OHA_DH_cat_dom"/>
</dbReference>
<keyword evidence="8" id="KW-1185">Reference proteome</keyword>
<dbReference type="Proteomes" id="UP001181693">
    <property type="component" value="Unassembled WGS sequence"/>
</dbReference>
<evidence type="ECO:0000256" key="1">
    <source>
        <dbReference type="ARBA" id="ARBA00005854"/>
    </source>
</evidence>
<dbReference type="SUPFAM" id="SSF51735">
    <property type="entry name" value="NAD(P)-binding Rossmann-fold domains"/>
    <property type="match status" value="1"/>
</dbReference>
<keyword evidence="2 4" id="KW-0560">Oxidoreductase</keyword>
<evidence type="ECO:0000256" key="2">
    <source>
        <dbReference type="ARBA" id="ARBA00023002"/>
    </source>
</evidence>
<dbReference type="FunFam" id="3.40.50.720:FF:000026">
    <property type="entry name" value="Glyoxylate/hydroxypyruvate reductase B"/>
    <property type="match status" value="1"/>
</dbReference>
<feature type="domain" description="D-isomer specific 2-hydroxyacid dehydrogenase NAD-binding" evidence="6">
    <location>
        <begin position="135"/>
        <end position="313"/>
    </location>
</feature>